<keyword evidence="3" id="KW-1185">Reference proteome</keyword>
<dbReference type="InterPro" id="IPR024467">
    <property type="entry name" value="Xre/MbcA/ParS-like_toxin-bd"/>
</dbReference>
<proteinExistence type="predicted"/>
<gene>
    <name evidence="2" type="ORF">HNO88_002850</name>
</gene>
<dbReference type="EMBL" id="JACHLR010000012">
    <property type="protein sequence ID" value="MBB4859521.1"/>
    <property type="molecule type" value="Genomic_DNA"/>
</dbReference>
<feature type="domain" description="Antitoxin Xre/MbcA/ParS-like toxin-binding" evidence="1">
    <location>
        <begin position="31"/>
        <end position="71"/>
    </location>
</feature>
<accession>A0A7W7NWN2</accession>
<comment type="caution">
    <text evidence="2">The sequence shown here is derived from an EMBL/GenBank/DDBJ whole genome shotgun (WGS) entry which is preliminary data.</text>
</comment>
<organism evidence="2 3">
    <name type="scientific">Novosphingobium chloroacetimidivorans</name>
    <dbReference type="NCBI Taxonomy" id="1428314"/>
    <lineage>
        <taxon>Bacteria</taxon>
        <taxon>Pseudomonadati</taxon>
        <taxon>Pseudomonadota</taxon>
        <taxon>Alphaproteobacteria</taxon>
        <taxon>Sphingomonadales</taxon>
        <taxon>Sphingomonadaceae</taxon>
        <taxon>Novosphingobium</taxon>
    </lineage>
</organism>
<evidence type="ECO:0000313" key="2">
    <source>
        <dbReference type="EMBL" id="MBB4859521.1"/>
    </source>
</evidence>
<dbReference type="AlphaFoldDB" id="A0A7W7NWN2"/>
<dbReference type="RefSeq" id="WP_221420022.1">
    <property type="nucleotide sequence ID" value="NZ_JACHLR010000012.1"/>
</dbReference>
<dbReference type="InterPro" id="IPR035979">
    <property type="entry name" value="RBD_domain_sf"/>
</dbReference>
<reference evidence="2 3" key="1">
    <citation type="submission" date="2020-08" db="EMBL/GenBank/DDBJ databases">
        <title>Functional genomics of gut bacteria from endangered species of beetles.</title>
        <authorList>
            <person name="Carlos-Shanley C."/>
        </authorList>
    </citation>
    <scope>NUCLEOTIDE SEQUENCE [LARGE SCALE GENOMIC DNA]</scope>
    <source>
        <strain evidence="2 3">S00245</strain>
    </source>
</reference>
<protein>
    <submittedName>
        <fullName evidence="2">Uncharacterized protein (DUF2384 family)</fullName>
    </submittedName>
</protein>
<evidence type="ECO:0000313" key="3">
    <source>
        <dbReference type="Proteomes" id="UP000555448"/>
    </source>
</evidence>
<dbReference type="Proteomes" id="UP000555448">
    <property type="component" value="Unassembled WGS sequence"/>
</dbReference>
<evidence type="ECO:0000259" key="1">
    <source>
        <dbReference type="Pfam" id="PF09722"/>
    </source>
</evidence>
<name>A0A7W7NWN2_9SPHN</name>
<dbReference type="GO" id="GO:0003676">
    <property type="term" value="F:nucleic acid binding"/>
    <property type="evidence" value="ECO:0007669"/>
    <property type="project" value="InterPro"/>
</dbReference>
<dbReference type="SUPFAM" id="SSF54928">
    <property type="entry name" value="RNA-binding domain, RBD"/>
    <property type="match status" value="1"/>
</dbReference>
<dbReference type="Pfam" id="PF09722">
    <property type="entry name" value="Xre_MbcA_ParS_C"/>
    <property type="match status" value="1"/>
</dbReference>
<sequence length="82" mass="9188">MTFRRKARDPQLSDEHIRRQSSITHLAFVQFGTRDDAVSFLNTHNERLGGRPLDRAMSGPEGYAEVEEALNSVVRSNSGTAE</sequence>